<accession>A0A444V583</accession>
<protein>
    <submittedName>
        <fullName evidence="2">Uncharacterized protein</fullName>
    </submittedName>
</protein>
<comment type="caution">
    <text evidence="2">The sequence shown here is derived from an EMBL/GenBank/DDBJ whole genome shotgun (WGS) entry which is preliminary data.</text>
</comment>
<reference evidence="2 3" key="1">
    <citation type="submission" date="2019-01" db="EMBL/GenBank/DDBJ databases">
        <title>Draft Genome and Complete Hox-Cluster Characterization of the Sterlet Sturgeon (Acipenser ruthenus).</title>
        <authorList>
            <person name="Wei Q."/>
        </authorList>
    </citation>
    <scope>NUCLEOTIDE SEQUENCE [LARGE SCALE GENOMIC DNA]</scope>
    <source>
        <strain evidence="2">WHYD16114868_AA</strain>
        <tissue evidence="2">Blood</tissue>
    </source>
</reference>
<dbReference type="EMBL" id="SCEB01002247">
    <property type="protein sequence ID" value="RXM95593.1"/>
    <property type="molecule type" value="Genomic_DNA"/>
</dbReference>
<sequence length="113" mass="12730">MPGSECDERKVQPWDAEEVQALISLWGDRSVQEDVVSIQPIRGVRSAHQRRPFSPSEETVQPIRGVRSAHQRRPFSPSEEAVQPIRRGCSAHQRRPFSPSEEAVQPIRGGRPA</sequence>
<evidence type="ECO:0000256" key="1">
    <source>
        <dbReference type="SAM" id="MobiDB-lite"/>
    </source>
</evidence>
<dbReference type="Proteomes" id="UP000289886">
    <property type="component" value="Unassembled WGS sequence"/>
</dbReference>
<dbReference type="AlphaFoldDB" id="A0A444V583"/>
<evidence type="ECO:0000313" key="3">
    <source>
        <dbReference type="Proteomes" id="UP000289886"/>
    </source>
</evidence>
<feature type="region of interest" description="Disordered" evidence="1">
    <location>
        <begin position="44"/>
        <end position="113"/>
    </location>
</feature>
<proteinExistence type="predicted"/>
<name>A0A444V583_ACIRT</name>
<gene>
    <name evidence="2" type="ORF">EOD39_16695</name>
</gene>
<organism evidence="2 3">
    <name type="scientific">Acipenser ruthenus</name>
    <name type="common">Sterlet sturgeon</name>
    <dbReference type="NCBI Taxonomy" id="7906"/>
    <lineage>
        <taxon>Eukaryota</taxon>
        <taxon>Metazoa</taxon>
        <taxon>Chordata</taxon>
        <taxon>Craniata</taxon>
        <taxon>Vertebrata</taxon>
        <taxon>Euteleostomi</taxon>
        <taxon>Actinopterygii</taxon>
        <taxon>Chondrostei</taxon>
        <taxon>Acipenseriformes</taxon>
        <taxon>Acipenseridae</taxon>
        <taxon>Acipenser</taxon>
    </lineage>
</organism>
<keyword evidence="3" id="KW-1185">Reference proteome</keyword>
<evidence type="ECO:0000313" key="2">
    <source>
        <dbReference type="EMBL" id="RXM95593.1"/>
    </source>
</evidence>